<dbReference type="InterPro" id="IPR010998">
    <property type="entry name" value="Integrase_recombinase_N"/>
</dbReference>
<evidence type="ECO:0000256" key="3">
    <source>
        <dbReference type="ARBA" id="ARBA00023125"/>
    </source>
</evidence>
<evidence type="ECO:0000259" key="6">
    <source>
        <dbReference type="PROSITE" id="PS51898"/>
    </source>
</evidence>
<keyword evidence="3 5" id="KW-0238">DNA-binding</keyword>
<dbReference type="InterPro" id="IPR050090">
    <property type="entry name" value="Tyrosine_recombinase_XerCD"/>
</dbReference>
<dbReference type="Gene3D" id="1.10.150.130">
    <property type="match status" value="1"/>
</dbReference>
<dbReference type="Proteomes" id="UP000254134">
    <property type="component" value="Unassembled WGS sequence"/>
</dbReference>
<evidence type="ECO:0000256" key="2">
    <source>
        <dbReference type="ARBA" id="ARBA00022908"/>
    </source>
</evidence>
<dbReference type="GO" id="GO:0003677">
    <property type="term" value="F:DNA binding"/>
    <property type="evidence" value="ECO:0007669"/>
    <property type="project" value="UniProtKB-UniRule"/>
</dbReference>
<dbReference type="PANTHER" id="PTHR30349">
    <property type="entry name" value="PHAGE INTEGRASE-RELATED"/>
    <property type="match status" value="1"/>
</dbReference>
<dbReference type="InterPro" id="IPR044068">
    <property type="entry name" value="CB"/>
</dbReference>
<dbReference type="EMBL" id="QQZY01000010">
    <property type="protein sequence ID" value="RDI73343.1"/>
    <property type="molecule type" value="Genomic_DNA"/>
</dbReference>
<dbReference type="PANTHER" id="PTHR30349:SF41">
    <property type="entry name" value="INTEGRASE_RECOMBINASE PROTEIN MJ0367-RELATED"/>
    <property type="match status" value="1"/>
</dbReference>
<dbReference type="PROSITE" id="PS51898">
    <property type="entry name" value="TYR_RECOMBINASE"/>
    <property type="match status" value="1"/>
</dbReference>
<organism evidence="8 9">
    <name type="scientific">Gaiella occulta</name>
    <dbReference type="NCBI Taxonomy" id="1002870"/>
    <lineage>
        <taxon>Bacteria</taxon>
        <taxon>Bacillati</taxon>
        <taxon>Actinomycetota</taxon>
        <taxon>Thermoleophilia</taxon>
        <taxon>Gaiellales</taxon>
        <taxon>Gaiellaceae</taxon>
        <taxon>Gaiella</taxon>
    </lineage>
</organism>
<dbReference type="InterPro" id="IPR002104">
    <property type="entry name" value="Integrase_catalytic"/>
</dbReference>
<accession>A0A7M2YTB9</accession>
<comment type="similarity">
    <text evidence="1">Belongs to the 'phage' integrase family.</text>
</comment>
<dbReference type="OrthoDB" id="1822491at2"/>
<dbReference type="InterPro" id="IPR013762">
    <property type="entry name" value="Integrase-like_cat_sf"/>
</dbReference>
<dbReference type="Gene3D" id="1.10.443.10">
    <property type="entry name" value="Intergrase catalytic core"/>
    <property type="match status" value="1"/>
</dbReference>
<dbReference type="GO" id="GO:0006310">
    <property type="term" value="P:DNA recombination"/>
    <property type="evidence" value="ECO:0007669"/>
    <property type="project" value="UniProtKB-KW"/>
</dbReference>
<reference evidence="8 9" key="1">
    <citation type="submission" date="2018-07" db="EMBL/GenBank/DDBJ databases">
        <title>High-quality-draft genome sequence of Gaiella occulta.</title>
        <authorList>
            <person name="Severino R."/>
            <person name="Froufe H.J.C."/>
            <person name="Rainey F.A."/>
            <person name="Barroso C."/>
            <person name="Albuquerque L."/>
            <person name="Lobo-Da-Cunha A."/>
            <person name="Da Costa M.S."/>
            <person name="Egas C."/>
        </authorList>
    </citation>
    <scope>NUCLEOTIDE SEQUENCE [LARGE SCALE GENOMIC DNA]</scope>
    <source>
        <strain evidence="8 9">F2-233</strain>
    </source>
</reference>
<dbReference type="InterPro" id="IPR011010">
    <property type="entry name" value="DNA_brk_join_enz"/>
</dbReference>
<evidence type="ECO:0000256" key="1">
    <source>
        <dbReference type="ARBA" id="ARBA00008857"/>
    </source>
</evidence>
<keyword evidence="9" id="KW-1185">Reference proteome</keyword>
<gene>
    <name evidence="8" type="ORF">Gocc_2943</name>
</gene>
<evidence type="ECO:0000259" key="7">
    <source>
        <dbReference type="PROSITE" id="PS51900"/>
    </source>
</evidence>
<keyword evidence="2" id="KW-0229">DNA integration</keyword>
<dbReference type="CDD" id="cd00397">
    <property type="entry name" value="DNA_BRE_C"/>
    <property type="match status" value="1"/>
</dbReference>
<dbReference type="GO" id="GO:0015074">
    <property type="term" value="P:DNA integration"/>
    <property type="evidence" value="ECO:0007669"/>
    <property type="project" value="UniProtKB-KW"/>
</dbReference>
<feature type="domain" description="Core-binding (CB)" evidence="7">
    <location>
        <begin position="29"/>
        <end position="110"/>
    </location>
</feature>
<dbReference type="Pfam" id="PF00589">
    <property type="entry name" value="Phage_integrase"/>
    <property type="match status" value="1"/>
</dbReference>
<dbReference type="SUPFAM" id="SSF56349">
    <property type="entry name" value="DNA breaking-rejoining enzymes"/>
    <property type="match status" value="1"/>
</dbReference>
<dbReference type="AlphaFoldDB" id="A0A7M2YTB9"/>
<protein>
    <submittedName>
        <fullName evidence="8">Site-specific recombinase XerD</fullName>
    </submittedName>
</protein>
<dbReference type="PROSITE" id="PS51900">
    <property type="entry name" value="CB"/>
    <property type="match status" value="1"/>
</dbReference>
<evidence type="ECO:0000256" key="5">
    <source>
        <dbReference type="PROSITE-ProRule" id="PRU01248"/>
    </source>
</evidence>
<name>A0A7M2YTB9_9ACTN</name>
<proteinExistence type="inferred from homology"/>
<dbReference type="RefSeq" id="WP_114797333.1">
    <property type="nucleotide sequence ID" value="NZ_QQZY01000010.1"/>
</dbReference>
<keyword evidence="4" id="KW-0233">DNA recombination</keyword>
<evidence type="ECO:0000313" key="8">
    <source>
        <dbReference type="EMBL" id="RDI73343.1"/>
    </source>
</evidence>
<dbReference type="Pfam" id="PF02899">
    <property type="entry name" value="Phage_int_SAM_1"/>
    <property type="match status" value="1"/>
</dbReference>
<evidence type="ECO:0000256" key="4">
    <source>
        <dbReference type="ARBA" id="ARBA00023172"/>
    </source>
</evidence>
<feature type="domain" description="Tyr recombinase" evidence="6">
    <location>
        <begin position="124"/>
        <end position="328"/>
    </location>
</feature>
<evidence type="ECO:0000313" key="9">
    <source>
        <dbReference type="Proteomes" id="UP000254134"/>
    </source>
</evidence>
<dbReference type="InterPro" id="IPR004107">
    <property type="entry name" value="Integrase_SAM-like_N"/>
</dbReference>
<comment type="caution">
    <text evidence="8">The sequence shown here is derived from an EMBL/GenBank/DDBJ whole genome shotgun (WGS) entry which is preliminary data.</text>
</comment>
<reference evidence="9" key="2">
    <citation type="journal article" date="2019" name="MicrobiologyOpen">
        <title>High-quality draft genome sequence of Gaiella occulta isolated from a 150 meter deep mineral water borehole and comparison with the genome sequences of other deep-branching lineages of the phylum Actinobacteria.</title>
        <authorList>
            <person name="Severino R."/>
            <person name="Froufe H.J.C."/>
            <person name="Barroso C."/>
            <person name="Albuquerque L."/>
            <person name="Lobo-da-Cunha A."/>
            <person name="da Costa M.S."/>
            <person name="Egas C."/>
        </authorList>
    </citation>
    <scope>NUCLEOTIDE SEQUENCE [LARGE SCALE GENOMIC DNA]</scope>
    <source>
        <strain evidence="9">F2-233</strain>
    </source>
</reference>
<sequence length="341" mass="38726">MSAAAVELTHEQLAPIIRAALKDKRYRATSLGALVGRYCRWFRNEKGASDESVRDYESVLARMALTLGDKQPTDITIEDLRDVIDLWAMREAATRAKITSVIRSFWEWAEDEGHVTDSPARKLRRPKKPRKAARMLPISVDARLIAATTTARDRLALLVLLDCGVRRRELGGIRVRDLDLARRNLIVYGKGAKERTIPIRGRIVLAAEEYLLDDLAFVGRRPEPDDYLLYPEKRTPAGQIYWANPKHPCAMNTVHRWWYRMLRQAGLVGAGVTSGMNMHRARHTFAQDVRRAYPDMGTVQQLLGHADPSTTIALYGNYSPEDMERAMDAFARSLRAKEESE</sequence>